<dbReference type="SUPFAM" id="SSF57652">
    <property type="entry name" value="HIPIP (high potential iron protein)"/>
    <property type="match status" value="1"/>
</dbReference>
<feature type="signal peptide" evidence="8">
    <location>
        <begin position="1"/>
        <end position="37"/>
    </location>
</feature>
<feature type="domain" description="High potential iron-sulfur proteins family profile" evidence="9">
    <location>
        <begin position="28"/>
        <end position="96"/>
    </location>
</feature>
<keyword evidence="5 7" id="KW-0408">Iron</keyword>
<dbReference type="EMBL" id="JAKGBZ010000036">
    <property type="protein sequence ID" value="MCF3947995.1"/>
    <property type="molecule type" value="Genomic_DNA"/>
</dbReference>
<keyword evidence="11" id="KW-1185">Reference proteome</keyword>
<keyword evidence="1 7" id="KW-0813">Transport</keyword>
<evidence type="ECO:0000256" key="8">
    <source>
        <dbReference type="SAM" id="SignalP"/>
    </source>
</evidence>
<dbReference type="PROSITE" id="PS51318">
    <property type="entry name" value="TAT"/>
    <property type="match status" value="1"/>
</dbReference>
<keyword evidence="6 7" id="KW-0411">Iron-sulfur</keyword>
<reference evidence="10 11" key="1">
    <citation type="submission" date="2022-01" db="EMBL/GenBank/DDBJ databases">
        <authorList>
            <person name="Won M."/>
            <person name="Kim S.-J."/>
            <person name="Kwon S.-W."/>
        </authorList>
    </citation>
    <scope>NUCLEOTIDE SEQUENCE [LARGE SCALE GENOMIC DNA]</scope>
    <source>
        <strain evidence="10 11">KCTC 23505</strain>
    </source>
</reference>
<comment type="similarity">
    <text evidence="7">Belongs to the high-potential iron-sulfur protein (HiPIP) family.</text>
</comment>
<keyword evidence="8" id="KW-0732">Signal</keyword>
<comment type="subunit">
    <text evidence="7">Homodimer.</text>
</comment>
<feature type="chain" id="PRO_5046473169" description="High-potential iron-sulfur protein" evidence="8">
    <location>
        <begin position="38"/>
        <end position="96"/>
    </location>
</feature>
<gene>
    <name evidence="10" type="ORF">L2A60_15045</name>
</gene>
<keyword evidence="3 7" id="KW-0479">Metal-binding</keyword>
<name>A0ABS9E1T4_9PROT</name>
<evidence type="ECO:0000256" key="2">
    <source>
        <dbReference type="ARBA" id="ARBA00022485"/>
    </source>
</evidence>
<evidence type="ECO:0000256" key="7">
    <source>
        <dbReference type="RuleBase" id="RU000620"/>
    </source>
</evidence>
<evidence type="ECO:0000313" key="10">
    <source>
        <dbReference type="EMBL" id="MCF3947995.1"/>
    </source>
</evidence>
<evidence type="ECO:0000256" key="6">
    <source>
        <dbReference type="ARBA" id="ARBA00023014"/>
    </source>
</evidence>
<sequence length="96" mass="9650">MSEDRKFDGRRALLKKAAGISAGIAAASMMATPAAEAAGVSKASVKYRDKPNGGHQCSGCALFVPGSSATANGTCKAVAGSISPHGWCILWTPKAA</sequence>
<evidence type="ECO:0000256" key="1">
    <source>
        <dbReference type="ARBA" id="ARBA00022448"/>
    </source>
</evidence>
<dbReference type="PROSITE" id="PS51373">
    <property type="entry name" value="HIPIP"/>
    <property type="match status" value="1"/>
</dbReference>
<evidence type="ECO:0000256" key="5">
    <source>
        <dbReference type="ARBA" id="ARBA00023004"/>
    </source>
</evidence>
<evidence type="ECO:0000256" key="4">
    <source>
        <dbReference type="ARBA" id="ARBA00022982"/>
    </source>
</evidence>
<keyword evidence="4 7" id="KW-0249">Electron transport</keyword>
<dbReference type="InterPro" id="IPR006311">
    <property type="entry name" value="TAT_signal"/>
</dbReference>
<accession>A0ABS9E1T4</accession>
<protein>
    <recommendedName>
        <fullName evidence="7">High-potential iron-sulfur protein</fullName>
        <shortName evidence="7">HiPIP</shortName>
    </recommendedName>
</protein>
<dbReference type="Pfam" id="PF01355">
    <property type="entry name" value="HIPIP"/>
    <property type="match status" value="1"/>
</dbReference>
<evidence type="ECO:0000313" key="11">
    <source>
        <dbReference type="Proteomes" id="UP001521209"/>
    </source>
</evidence>
<dbReference type="Gene3D" id="4.10.490.10">
    <property type="entry name" value="High potential iron-sulphur protein"/>
    <property type="match status" value="1"/>
</dbReference>
<comment type="function">
    <text evidence="7">Specific class of high-redox-potential 4Fe-4S ferredoxins. Functions in anaerobic electron transport in most purple and in some other photosynthetic bacteria and in at least one genus (Paracoccus) of halophilic, denitrifying bacteria.</text>
</comment>
<organism evidence="10 11">
    <name type="scientific">Acidiphilium iwatense</name>
    <dbReference type="NCBI Taxonomy" id="768198"/>
    <lineage>
        <taxon>Bacteria</taxon>
        <taxon>Pseudomonadati</taxon>
        <taxon>Pseudomonadota</taxon>
        <taxon>Alphaproteobacteria</taxon>
        <taxon>Acetobacterales</taxon>
        <taxon>Acidocellaceae</taxon>
        <taxon>Acidiphilium</taxon>
    </lineage>
</organism>
<dbReference type="Proteomes" id="UP001521209">
    <property type="component" value="Unassembled WGS sequence"/>
</dbReference>
<keyword evidence="2 7" id="KW-0004">4Fe-4S</keyword>
<evidence type="ECO:0000259" key="9">
    <source>
        <dbReference type="PROSITE" id="PS51373"/>
    </source>
</evidence>
<evidence type="ECO:0000256" key="3">
    <source>
        <dbReference type="ARBA" id="ARBA00022723"/>
    </source>
</evidence>
<dbReference type="RefSeq" id="WP_235705289.1">
    <property type="nucleotide sequence ID" value="NZ_JAKGBZ010000036.1"/>
</dbReference>
<dbReference type="InterPro" id="IPR036369">
    <property type="entry name" value="HIPIP_sf"/>
</dbReference>
<comment type="caution">
    <text evidence="10">The sequence shown here is derived from an EMBL/GenBank/DDBJ whole genome shotgun (WGS) entry which is preliminary data.</text>
</comment>
<proteinExistence type="inferred from homology"/>
<dbReference type="InterPro" id="IPR000170">
    <property type="entry name" value="High_potential_FeS_prot"/>
</dbReference>